<sequence>MSGRAHGRMRRTLRRARRMLGWSLLAVVILTALAVGLASQLLPVLTRHPDAVARWLSDRIDAPVALGAVQAQWNRAGPRLSLSGLRIGQAPEVLDIDRAQLQVNIYSGLWPGMPLTELALDGPELELHRDADGRWRLDGFGRGAPAAANRSQFQQLDRFGALEVRAARLRFRDAITGRQRVVPRIDARMQRAGGQLRLGAYVHGEVPGAMLRLGADLSPDGRTGTAYLEGRAQDWAIWLRELTMGQVGLSQARGDLRVWLDFAEGEPIGVQLDASMAPFALHAAIESGEDDGRIVEQSARFAVWQMQARVWREGGSGWRAVVPSWQVVDELGSRSLEVVRRGHAQRDGSGLVRVEADALALGPPLALARLVPAMPARLRHWLGEAAPHGTLESLRAAWFDAGRYRFEARLLDAGWQPVGGIPAFQGVSGVLGGDARALRLDVAPGVWTVQAPGVLRAPFMPRVAGEILAFDPGDGWRIDTPGLRLNEDDYAITLAGGAQFPDGGGVLLDLRADVGEGPLVVAKRFWPVNVMSEAAVRWLDTALLGGRVARGSAVVRGNVRDWPFPEGEGRFEALAELEDAQIAYHPDWLPGHRVRGTARFINVSMELDLAGEVGAAQVASARGGIADFGDSILALDVHGNGSGSALLQVLRKSPLHEAHGELLDGVSLGGRGEVALALHIPLEDHLGEPKVDGQVDLARMDLRDANWGLDFEGASGRVRFSDRGFLADELSVGFGGTLGALSIAVGDYTSQPEHLAEASLRGHFPAARLVQSNARSRWLTPWLGGESDWTLQLTVPEPDGAVRAAPQLRVRSDLAGVSIHLPAPLRKDAADRMPLDLDLTLQEPDVGIDLRLGGLLRLHGRSGVDGFSGTALFGDVVDAAPPPRGLHVAGQIPVLDAAAWGGVAAGLGDGEAALHLASADLFIGELNLFGRPFRETRVTMQRDAERFTFGFAGDALAGELSVPLDGLAQKGITARLDRLHWPETDAADAGQDAATTQVLSAPGLIPPIHLESADTRFSGAHLGNVWLETWPTATGLHVERFDAHSAALDLKAKGDWQVVEGRESTALALDFSSRDAGAMLEALGFSRLIESSGTHGRLMLAWPGAPGAFDWAVADGRLDVSVGQGRVLEVEPGAGRLFGLLSLTEIPRRLSLDFSDFLKSGFAFNQMAGSFRIERGDAFTDDFRINAPSAEIRLRGRTGLKARDYDQTLEVLPKAGSVLPAIGAIAAGPAGAAVGAVAQAVLRQPLKDMTRTVYRVTGAWDAPTIEAEAAAPRDPSP</sequence>
<dbReference type="InterPro" id="IPR025263">
    <property type="entry name" value="YhdP_central"/>
</dbReference>
<dbReference type="PANTHER" id="PTHR38690:SF1">
    <property type="entry name" value="PROTEASE"/>
    <property type="match status" value="1"/>
</dbReference>
<gene>
    <name evidence="2" type="ORF">WB794_11360</name>
</gene>
<evidence type="ECO:0000313" key="3">
    <source>
        <dbReference type="Proteomes" id="UP001364472"/>
    </source>
</evidence>
<dbReference type="PANTHER" id="PTHR38690">
    <property type="entry name" value="PROTEASE-RELATED"/>
    <property type="match status" value="1"/>
</dbReference>
<proteinExistence type="predicted"/>
<name>A0AAW9R4G9_9GAMM</name>
<reference evidence="2 3" key="1">
    <citation type="journal article" date="2016" name="Antonie Van Leeuwenhoek">
        <title>Denitratimonas tolerans gen. nov., sp. nov., a denitrifying bacterium isolated from a bioreactor for tannery wastewater treatment.</title>
        <authorList>
            <person name="Han S.I."/>
            <person name="Kim J.O."/>
            <person name="Lee Y.R."/>
            <person name="Ekpeghere K.I."/>
            <person name="Koh S.C."/>
            <person name="Whang K.S."/>
        </authorList>
    </citation>
    <scope>NUCLEOTIDE SEQUENCE [LARGE SCALE GENOMIC DNA]</scope>
    <source>
        <strain evidence="2 3">KACC 17565</strain>
    </source>
</reference>
<feature type="domain" description="YhdP central" evidence="1">
    <location>
        <begin position="9"/>
        <end position="1265"/>
    </location>
</feature>
<dbReference type="EMBL" id="JBBDHC010000017">
    <property type="protein sequence ID" value="MEJ1250268.1"/>
    <property type="molecule type" value="Genomic_DNA"/>
</dbReference>
<evidence type="ECO:0000259" key="1">
    <source>
        <dbReference type="Pfam" id="PF13116"/>
    </source>
</evidence>
<keyword evidence="3" id="KW-1185">Reference proteome</keyword>
<protein>
    <submittedName>
        <fullName evidence="2">YhdP family protein</fullName>
    </submittedName>
</protein>
<comment type="caution">
    <text evidence="2">The sequence shown here is derived from an EMBL/GenBank/DDBJ whole genome shotgun (WGS) entry which is preliminary data.</text>
</comment>
<evidence type="ECO:0000313" key="2">
    <source>
        <dbReference type="EMBL" id="MEJ1250268.1"/>
    </source>
</evidence>
<organism evidence="2 3">
    <name type="scientific">Denitratimonas tolerans</name>
    <dbReference type="NCBI Taxonomy" id="1338420"/>
    <lineage>
        <taxon>Bacteria</taxon>
        <taxon>Pseudomonadati</taxon>
        <taxon>Pseudomonadota</taxon>
        <taxon>Gammaproteobacteria</taxon>
        <taxon>Lysobacterales</taxon>
        <taxon>Lysobacteraceae</taxon>
        <taxon>Denitratimonas</taxon>
    </lineage>
</organism>
<dbReference type="InterPro" id="IPR011836">
    <property type="entry name" value="YhdP"/>
</dbReference>
<dbReference type="Proteomes" id="UP001364472">
    <property type="component" value="Unassembled WGS sequence"/>
</dbReference>
<accession>A0AAW9R4G9</accession>
<dbReference type="NCBIfam" id="TIGR02099">
    <property type="entry name" value="YhdP family protein"/>
    <property type="match status" value="1"/>
</dbReference>
<dbReference type="Pfam" id="PF13116">
    <property type="entry name" value="YhdP"/>
    <property type="match status" value="1"/>
</dbReference>
<dbReference type="AlphaFoldDB" id="A0AAW9R4G9"/>
<dbReference type="RefSeq" id="WP_337335970.1">
    <property type="nucleotide sequence ID" value="NZ_JBBDHC010000017.1"/>
</dbReference>